<evidence type="ECO:0000313" key="2">
    <source>
        <dbReference type="Proteomes" id="UP000054477"/>
    </source>
</evidence>
<dbReference type="Proteomes" id="UP000054477">
    <property type="component" value="Unassembled WGS sequence"/>
</dbReference>
<dbReference type="SUPFAM" id="SSF53098">
    <property type="entry name" value="Ribonuclease H-like"/>
    <property type="match status" value="1"/>
</dbReference>
<dbReference type="AlphaFoldDB" id="A0A0C9XJV5"/>
<evidence type="ECO:0000313" key="1">
    <source>
        <dbReference type="EMBL" id="KIJ96457.1"/>
    </source>
</evidence>
<reference evidence="1 2" key="1">
    <citation type="submission" date="2014-04" db="EMBL/GenBank/DDBJ databases">
        <authorList>
            <consortium name="DOE Joint Genome Institute"/>
            <person name="Kuo A."/>
            <person name="Kohler A."/>
            <person name="Nagy L.G."/>
            <person name="Floudas D."/>
            <person name="Copeland A."/>
            <person name="Barry K.W."/>
            <person name="Cichocki N."/>
            <person name="Veneault-Fourrey C."/>
            <person name="LaButti K."/>
            <person name="Lindquist E.A."/>
            <person name="Lipzen A."/>
            <person name="Lundell T."/>
            <person name="Morin E."/>
            <person name="Murat C."/>
            <person name="Sun H."/>
            <person name="Tunlid A."/>
            <person name="Henrissat B."/>
            <person name="Grigoriev I.V."/>
            <person name="Hibbett D.S."/>
            <person name="Martin F."/>
            <person name="Nordberg H.P."/>
            <person name="Cantor M.N."/>
            <person name="Hua S.X."/>
        </authorList>
    </citation>
    <scope>NUCLEOTIDE SEQUENCE [LARGE SCALE GENOMIC DNA]</scope>
    <source>
        <strain evidence="1 2">LaAM-08-1</strain>
    </source>
</reference>
<dbReference type="EMBL" id="KN838720">
    <property type="protein sequence ID" value="KIJ96457.1"/>
    <property type="molecule type" value="Genomic_DNA"/>
</dbReference>
<keyword evidence="2" id="KW-1185">Reference proteome</keyword>
<gene>
    <name evidence="1" type="ORF">K443DRAFT_76968</name>
</gene>
<organism evidence="1 2">
    <name type="scientific">Laccaria amethystina LaAM-08-1</name>
    <dbReference type="NCBI Taxonomy" id="1095629"/>
    <lineage>
        <taxon>Eukaryota</taxon>
        <taxon>Fungi</taxon>
        <taxon>Dikarya</taxon>
        <taxon>Basidiomycota</taxon>
        <taxon>Agaricomycotina</taxon>
        <taxon>Agaricomycetes</taxon>
        <taxon>Agaricomycetidae</taxon>
        <taxon>Agaricales</taxon>
        <taxon>Agaricineae</taxon>
        <taxon>Hydnangiaceae</taxon>
        <taxon>Laccaria</taxon>
    </lineage>
</organism>
<sequence length="157" mass="18408">MIKFALDYRSTFNKISDQSLSLRPYELSRVEWRIVEDLCEVLKIFKDATLFFSRNGANIAMVIPAMDHLDSHLINAVSNLKYSITMKAALSIGKKTLNRYYDKTDHSEVFRIEKVLHPRHKLQYFKNANWLLEWIDTAKDIVCEEFEHSYASADVEE</sequence>
<dbReference type="OrthoDB" id="3359487at2759"/>
<protein>
    <submittedName>
        <fullName evidence="1">Uncharacterized protein</fullName>
    </submittedName>
</protein>
<name>A0A0C9XJV5_9AGAR</name>
<proteinExistence type="predicted"/>
<dbReference type="InterPro" id="IPR012337">
    <property type="entry name" value="RNaseH-like_sf"/>
</dbReference>
<dbReference type="HOGENOM" id="CLU_099691_0_0_1"/>
<accession>A0A0C9XJV5</accession>
<feature type="non-terminal residue" evidence="1">
    <location>
        <position position="157"/>
    </location>
</feature>
<reference evidence="2" key="2">
    <citation type="submission" date="2015-01" db="EMBL/GenBank/DDBJ databases">
        <title>Evolutionary Origins and Diversification of the Mycorrhizal Mutualists.</title>
        <authorList>
            <consortium name="DOE Joint Genome Institute"/>
            <consortium name="Mycorrhizal Genomics Consortium"/>
            <person name="Kohler A."/>
            <person name="Kuo A."/>
            <person name="Nagy L.G."/>
            <person name="Floudas D."/>
            <person name="Copeland A."/>
            <person name="Barry K.W."/>
            <person name="Cichocki N."/>
            <person name="Veneault-Fourrey C."/>
            <person name="LaButti K."/>
            <person name="Lindquist E.A."/>
            <person name="Lipzen A."/>
            <person name="Lundell T."/>
            <person name="Morin E."/>
            <person name="Murat C."/>
            <person name="Riley R."/>
            <person name="Ohm R."/>
            <person name="Sun H."/>
            <person name="Tunlid A."/>
            <person name="Henrissat B."/>
            <person name="Grigoriev I.V."/>
            <person name="Hibbett D.S."/>
            <person name="Martin F."/>
        </authorList>
    </citation>
    <scope>NUCLEOTIDE SEQUENCE [LARGE SCALE GENOMIC DNA]</scope>
    <source>
        <strain evidence="2">LaAM-08-1</strain>
    </source>
</reference>